<dbReference type="EMBL" id="CP000585">
    <property type="protein sequence ID" value="ABO95955.1"/>
    <property type="molecule type" value="Genomic_DNA"/>
</dbReference>
<evidence type="ECO:0000256" key="5">
    <source>
        <dbReference type="ARBA" id="ARBA00023242"/>
    </source>
</evidence>
<feature type="non-terminal residue" evidence="9">
    <location>
        <position position="129"/>
    </location>
</feature>
<feature type="non-terminal residue" evidence="9">
    <location>
        <position position="1"/>
    </location>
</feature>
<evidence type="ECO:0000313" key="10">
    <source>
        <dbReference type="Proteomes" id="UP000001568"/>
    </source>
</evidence>
<dbReference type="PANTHER" id="PTHR23003">
    <property type="entry name" value="RNA RECOGNITION MOTIF RRM DOMAIN CONTAINING PROTEIN"/>
    <property type="match status" value="1"/>
</dbReference>
<organism evidence="9 10">
    <name type="scientific">Ostreococcus lucimarinus (strain CCE9901)</name>
    <dbReference type="NCBI Taxonomy" id="436017"/>
    <lineage>
        <taxon>Eukaryota</taxon>
        <taxon>Viridiplantae</taxon>
        <taxon>Chlorophyta</taxon>
        <taxon>Mamiellophyceae</taxon>
        <taxon>Mamiellales</taxon>
        <taxon>Bathycoccaceae</taxon>
        <taxon>Ostreococcus</taxon>
    </lineage>
</organism>
<dbReference type="GO" id="GO:0003729">
    <property type="term" value="F:mRNA binding"/>
    <property type="evidence" value="ECO:0007669"/>
    <property type="project" value="TreeGrafter"/>
</dbReference>
<feature type="region of interest" description="Disordered" evidence="7">
    <location>
        <begin position="55"/>
        <end position="100"/>
    </location>
</feature>
<dbReference type="InterPro" id="IPR050374">
    <property type="entry name" value="RRT5_SRSF_SR"/>
</dbReference>
<dbReference type="HOGENOM" id="CLU_012062_34_5_1"/>
<dbReference type="STRING" id="436017.A4RWZ2"/>
<dbReference type="Pfam" id="PF00076">
    <property type="entry name" value="RRM_1"/>
    <property type="match status" value="1"/>
</dbReference>
<dbReference type="SMART" id="SM00360">
    <property type="entry name" value="RRM"/>
    <property type="match status" value="1"/>
</dbReference>
<evidence type="ECO:0000313" key="9">
    <source>
        <dbReference type="EMBL" id="ABO95955.1"/>
    </source>
</evidence>
<evidence type="ECO:0000256" key="4">
    <source>
        <dbReference type="ARBA" id="ARBA00022884"/>
    </source>
</evidence>
<keyword evidence="2" id="KW-0507">mRNA processing</keyword>
<evidence type="ECO:0000256" key="3">
    <source>
        <dbReference type="ARBA" id="ARBA00022737"/>
    </source>
</evidence>
<evidence type="ECO:0000259" key="8">
    <source>
        <dbReference type="PROSITE" id="PS50102"/>
    </source>
</evidence>
<dbReference type="Proteomes" id="UP000001568">
    <property type="component" value="Chromosome 5"/>
</dbReference>
<protein>
    <recommendedName>
        <fullName evidence="8">RRM domain-containing protein</fullName>
    </recommendedName>
</protein>
<evidence type="ECO:0000256" key="2">
    <source>
        <dbReference type="ARBA" id="ARBA00022664"/>
    </source>
</evidence>
<dbReference type="OMA" id="VEVHYLY"/>
<evidence type="ECO:0000256" key="6">
    <source>
        <dbReference type="PROSITE-ProRule" id="PRU00176"/>
    </source>
</evidence>
<dbReference type="InterPro" id="IPR012677">
    <property type="entry name" value="Nucleotide-bd_a/b_plait_sf"/>
</dbReference>
<comment type="subcellular location">
    <subcellularLocation>
        <location evidence="1">Nucleus</location>
    </subcellularLocation>
</comment>
<keyword evidence="3" id="KW-0677">Repeat</keyword>
<proteinExistence type="predicted"/>
<dbReference type="KEGG" id="olu:OSTLU_8794"/>
<gene>
    <name evidence="9" type="ORF">OSTLU_8794</name>
</gene>
<keyword evidence="4 6" id="KW-0694">RNA-binding</keyword>
<name>A4RWZ2_OSTLU</name>
<dbReference type="PROSITE" id="PS50102">
    <property type="entry name" value="RRM"/>
    <property type="match status" value="1"/>
</dbReference>
<dbReference type="Gramene" id="ABO95955">
    <property type="protein sequence ID" value="ABO95955"/>
    <property type="gene ID" value="OSTLU_8794"/>
</dbReference>
<dbReference type="RefSeq" id="XP_001417662.1">
    <property type="nucleotide sequence ID" value="XM_001417625.1"/>
</dbReference>
<dbReference type="PANTHER" id="PTHR23003:SF62">
    <property type="entry name" value="SERINE_ARGININE (SR)-TYPE SHUTTLING MRNA BINDING PROTEIN NPL3"/>
    <property type="match status" value="1"/>
</dbReference>
<dbReference type="GO" id="GO:0006397">
    <property type="term" value="P:mRNA processing"/>
    <property type="evidence" value="ECO:0007669"/>
    <property type="project" value="UniProtKB-KW"/>
</dbReference>
<feature type="domain" description="RRM" evidence="8">
    <location>
        <begin position="1"/>
        <end position="68"/>
    </location>
</feature>
<dbReference type="AlphaFoldDB" id="A4RWZ2"/>
<dbReference type="eggNOG" id="KOG0105">
    <property type="taxonomic scope" value="Eukaryota"/>
</dbReference>
<dbReference type="InterPro" id="IPR035979">
    <property type="entry name" value="RBD_domain_sf"/>
</dbReference>
<dbReference type="Gene3D" id="3.30.70.330">
    <property type="match status" value="1"/>
</dbReference>
<dbReference type="GeneID" id="5002072"/>
<evidence type="ECO:0000256" key="7">
    <source>
        <dbReference type="SAM" id="MobiDB-lite"/>
    </source>
</evidence>
<sequence>RAVYVGNLPLDASSRDVDRRFAAHGVVARVEVKRPRHPPAFAFVTFDDARDAERAARAEDGTTFDGRRGPYDRPRWRDGADARSMVRERAATRKTEHSVKVEDLPRGADWRDVKDAFRRAGRVTYASTF</sequence>
<dbReference type="GO" id="GO:0005737">
    <property type="term" value="C:cytoplasm"/>
    <property type="evidence" value="ECO:0007669"/>
    <property type="project" value="TreeGrafter"/>
</dbReference>
<dbReference type="SUPFAM" id="SSF54928">
    <property type="entry name" value="RNA-binding domain, RBD"/>
    <property type="match status" value="1"/>
</dbReference>
<keyword evidence="5" id="KW-0539">Nucleus</keyword>
<dbReference type="GO" id="GO:0005634">
    <property type="term" value="C:nucleus"/>
    <property type="evidence" value="ECO:0007669"/>
    <property type="project" value="UniProtKB-SubCell"/>
</dbReference>
<accession>A4RWZ2</accession>
<evidence type="ECO:0000256" key="1">
    <source>
        <dbReference type="ARBA" id="ARBA00004123"/>
    </source>
</evidence>
<dbReference type="OrthoDB" id="1099063at2759"/>
<dbReference type="InterPro" id="IPR000504">
    <property type="entry name" value="RRM_dom"/>
</dbReference>
<keyword evidence="10" id="KW-1185">Reference proteome</keyword>
<reference evidence="9 10" key="1">
    <citation type="journal article" date="2007" name="Proc. Natl. Acad. Sci. U.S.A.">
        <title>The tiny eukaryote Ostreococcus provides genomic insights into the paradox of plankton speciation.</title>
        <authorList>
            <person name="Palenik B."/>
            <person name="Grimwood J."/>
            <person name="Aerts A."/>
            <person name="Rouze P."/>
            <person name="Salamov A."/>
            <person name="Putnam N."/>
            <person name="Dupont C."/>
            <person name="Jorgensen R."/>
            <person name="Derelle E."/>
            <person name="Rombauts S."/>
            <person name="Zhou K."/>
            <person name="Otillar R."/>
            <person name="Merchant S.S."/>
            <person name="Podell S."/>
            <person name="Gaasterland T."/>
            <person name="Napoli C."/>
            <person name="Gendler K."/>
            <person name="Manuell A."/>
            <person name="Tai V."/>
            <person name="Vallon O."/>
            <person name="Piganeau G."/>
            <person name="Jancek S."/>
            <person name="Heijde M."/>
            <person name="Jabbari K."/>
            <person name="Bowler C."/>
            <person name="Lohr M."/>
            <person name="Robbens S."/>
            <person name="Werner G."/>
            <person name="Dubchak I."/>
            <person name="Pazour G.J."/>
            <person name="Ren Q."/>
            <person name="Paulsen I."/>
            <person name="Delwiche C."/>
            <person name="Schmutz J."/>
            <person name="Rokhsar D."/>
            <person name="Van de Peer Y."/>
            <person name="Moreau H."/>
            <person name="Grigoriev I.V."/>
        </authorList>
    </citation>
    <scope>NUCLEOTIDE SEQUENCE [LARGE SCALE GENOMIC DNA]</scope>
    <source>
        <strain evidence="9 10">CCE9901</strain>
    </source>
</reference>